<evidence type="ECO:0008006" key="4">
    <source>
        <dbReference type="Google" id="ProtNLM"/>
    </source>
</evidence>
<organism evidence="2 3">
    <name type="scientific">Microcella humidisoli</name>
    <dbReference type="NCBI Taxonomy" id="2963406"/>
    <lineage>
        <taxon>Bacteria</taxon>
        <taxon>Bacillati</taxon>
        <taxon>Actinomycetota</taxon>
        <taxon>Actinomycetes</taxon>
        <taxon>Micrococcales</taxon>
        <taxon>Microbacteriaceae</taxon>
        <taxon>Microcella</taxon>
    </lineage>
</organism>
<feature type="transmembrane region" description="Helical" evidence="1">
    <location>
        <begin position="44"/>
        <end position="60"/>
    </location>
</feature>
<feature type="transmembrane region" description="Helical" evidence="1">
    <location>
        <begin position="108"/>
        <end position="127"/>
    </location>
</feature>
<reference evidence="2" key="1">
    <citation type="submission" date="2022-07" db="EMBL/GenBank/DDBJ databases">
        <title>Taxonomic analysis of Microcella humidisoli nov. sp., isolated from riverside soil.</title>
        <authorList>
            <person name="Molina K.M."/>
            <person name="Kim S.B."/>
        </authorList>
    </citation>
    <scope>NUCLEOTIDE SEQUENCE</scope>
    <source>
        <strain evidence="2">MMS21-STM10</strain>
    </source>
</reference>
<proteinExistence type="predicted"/>
<keyword evidence="1" id="KW-0812">Transmembrane</keyword>
<sequence>MRAFRIALLIVTAIALVVNAVIHFQLAGPFEAITGTLVGQGTLFRIQAAVNIAAALLLITRTRWAAALAALVAAGGLALVVITTLVPLDLSPIGLPVLFEPIWYADKVIAAVAQAIALAAAITAALLRPRPAGPVQP</sequence>
<accession>A0ABY5FXY8</accession>
<feature type="transmembrane region" description="Helical" evidence="1">
    <location>
        <begin position="67"/>
        <end position="88"/>
    </location>
</feature>
<dbReference type="RefSeq" id="WP_255160281.1">
    <property type="nucleotide sequence ID" value="NZ_CP101497.1"/>
</dbReference>
<keyword evidence="3" id="KW-1185">Reference proteome</keyword>
<evidence type="ECO:0000256" key="1">
    <source>
        <dbReference type="SAM" id="Phobius"/>
    </source>
</evidence>
<protein>
    <recommendedName>
        <fullName evidence="4">Integral membrane protein</fullName>
    </recommendedName>
</protein>
<keyword evidence="1" id="KW-1133">Transmembrane helix</keyword>
<evidence type="ECO:0000313" key="3">
    <source>
        <dbReference type="Proteomes" id="UP001060039"/>
    </source>
</evidence>
<gene>
    <name evidence="2" type="ORF">NNL39_03285</name>
</gene>
<name>A0ABY5FXY8_9MICO</name>
<keyword evidence="1" id="KW-0472">Membrane</keyword>
<evidence type="ECO:0000313" key="2">
    <source>
        <dbReference type="EMBL" id="UTT63149.1"/>
    </source>
</evidence>
<dbReference type="Proteomes" id="UP001060039">
    <property type="component" value="Chromosome"/>
</dbReference>
<dbReference type="EMBL" id="CP101497">
    <property type="protein sequence ID" value="UTT63149.1"/>
    <property type="molecule type" value="Genomic_DNA"/>
</dbReference>